<dbReference type="UniPathway" id="UPA00359">
    <property type="reaction ID" value="UER00482"/>
</dbReference>
<keyword evidence="9 13" id="KW-0418">Kinase</keyword>
<dbReference type="GO" id="GO:0009245">
    <property type="term" value="P:lipid A biosynthetic process"/>
    <property type="evidence" value="ECO:0007669"/>
    <property type="project" value="UniProtKB-UniRule"/>
</dbReference>
<evidence type="ECO:0000256" key="13">
    <source>
        <dbReference type="HAMAP-Rule" id="MF_00409"/>
    </source>
</evidence>
<dbReference type="EMBL" id="VSKK01000001">
    <property type="protein sequence ID" value="TYB79295.1"/>
    <property type="molecule type" value="Genomic_DNA"/>
</dbReference>
<evidence type="ECO:0000256" key="11">
    <source>
        <dbReference type="ARBA" id="ARBA00023098"/>
    </source>
</evidence>
<comment type="caution">
    <text evidence="14">The sequence shown here is derived from an EMBL/GenBank/DDBJ whole genome shotgun (WGS) entry which is preliminary data.</text>
</comment>
<keyword evidence="5 13" id="KW-0444">Lipid biosynthesis</keyword>
<keyword evidence="7 13" id="KW-0808">Transferase</keyword>
<evidence type="ECO:0000256" key="10">
    <source>
        <dbReference type="ARBA" id="ARBA00022840"/>
    </source>
</evidence>
<evidence type="ECO:0000256" key="5">
    <source>
        <dbReference type="ARBA" id="ARBA00022516"/>
    </source>
</evidence>
<dbReference type="Pfam" id="PF02606">
    <property type="entry name" value="LpxK"/>
    <property type="match status" value="1"/>
</dbReference>
<dbReference type="PANTHER" id="PTHR42724:SF1">
    <property type="entry name" value="TETRAACYLDISACCHARIDE 4'-KINASE, MITOCHONDRIAL-RELATED"/>
    <property type="match status" value="1"/>
</dbReference>
<name>A0A5D0REV2_9FLAO</name>
<evidence type="ECO:0000256" key="12">
    <source>
        <dbReference type="ARBA" id="ARBA00029757"/>
    </source>
</evidence>
<evidence type="ECO:0000256" key="9">
    <source>
        <dbReference type="ARBA" id="ARBA00022777"/>
    </source>
</evidence>
<sequence>MKLLRKILVPIVPIYYLVTWLRNRFYDWGIFKSKSYNQAIICVGNLSTGGTGKSPMIEFLIERLKNSYQIATLSRGYKRETDGFRLANDSDNAKTLGDEPFQFYNKYHNEIQVSVDSNRQRGIENLMGLSKKPDVILLDDAFQHRKVSAGFNILLTTYHELYTDDWVLPTGNLREPKQGAKRAQIIVVTKCPEEISTSEKEQIISKLKPETFQQVFFSSIGYSDLVFSENESRSLMDLESFTLITGIANANPLVAYLKNKGLEFEHLNFPDHHVFTDSDINKLEEKGLLLTTEKDFMRLKTFQSLNANLFYLPIKAVVHEEEVFNTSILNYVNTEV</sequence>
<organism evidence="14 15">
    <name type="scientific">Bizionia myxarmorum</name>
    <dbReference type="NCBI Taxonomy" id="291186"/>
    <lineage>
        <taxon>Bacteria</taxon>
        <taxon>Pseudomonadati</taxon>
        <taxon>Bacteroidota</taxon>
        <taxon>Flavobacteriia</taxon>
        <taxon>Flavobacteriales</taxon>
        <taxon>Flavobacteriaceae</taxon>
        <taxon>Bizionia</taxon>
    </lineage>
</organism>
<dbReference type="NCBIfam" id="TIGR00682">
    <property type="entry name" value="lpxK"/>
    <property type="match status" value="1"/>
</dbReference>
<proteinExistence type="inferred from homology"/>
<keyword evidence="8 13" id="KW-0547">Nucleotide-binding</keyword>
<evidence type="ECO:0000256" key="8">
    <source>
        <dbReference type="ARBA" id="ARBA00022741"/>
    </source>
</evidence>
<evidence type="ECO:0000256" key="4">
    <source>
        <dbReference type="ARBA" id="ARBA00016436"/>
    </source>
</evidence>
<evidence type="ECO:0000313" key="15">
    <source>
        <dbReference type="Proteomes" id="UP000323720"/>
    </source>
</evidence>
<evidence type="ECO:0000256" key="2">
    <source>
        <dbReference type="ARBA" id="ARBA00004870"/>
    </source>
</evidence>
<evidence type="ECO:0000313" key="14">
    <source>
        <dbReference type="EMBL" id="TYB79295.1"/>
    </source>
</evidence>
<dbReference type="HAMAP" id="MF_00409">
    <property type="entry name" value="LpxK"/>
    <property type="match status" value="1"/>
</dbReference>
<comment type="pathway">
    <text evidence="2 13">Glycolipid biosynthesis; lipid IV(A) biosynthesis; lipid IV(A) from (3R)-3-hydroxytetradecanoyl-[acyl-carrier-protein] and UDP-N-acetyl-alpha-D-glucosamine: step 6/6.</text>
</comment>
<keyword evidence="10 13" id="KW-0067">ATP-binding</keyword>
<evidence type="ECO:0000256" key="3">
    <source>
        <dbReference type="ARBA" id="ARBA00012071"/>
    </source>
</evidence>
<keyword evidence="11 13" id="KW-0443">Lipid metabolism</keyword>
<comment type="function">
    <text evidence="1 13">Transfers the gamma-phosphate of ATP to the 4'-position of a tetraacyldisaccharide 1-phosphate intermediate (termed DS-1-P) to form tetraacyldisaccharide 1,4'-bis-phosphate (lipid IVA).</text>
</comment>
<comment type="catalytic activity">
    <reaction evidence="13">
        <text>a lipid A disaccharide + ATP = a lipid IVA + ADP + H(+)</text>
        <dbReference type="Rhea" id="RHEA:67840"/>
        <dbReference type="ChEBI" id="CHEBI:15378"/>
        <dbReference type="ChEBI" id="CHEBI:30616"/>
        <dbReference type="ChEBI" id="CHEBI:176343"/>
        <dbReference type="ChEBI" id="CHEBI:176425"/>
        <dbReference type="ChEBI" id="CHEBI:456216"/>
        <dbReference type="EC" id="2.7.1.130"/>
    </reaction>
</comment>
<keyword evidence="15" id="KW-1185">Reference proteome</keyword>
<dbReference type="InterPro" id="IPR003758">
    <property type="entry name" value="LpxK"/>
</dbReference>
<dbReference type="GO" id="GO:0005524">
    <property type="term" value="F:ATP binding"/>
    <property type="evidence" value="ECO:0007669"/>
    <property type="project" value="UniProtKB-UniRule"/>
</dbReference>
<dbReference type="EC" id="2.7.1.130" evidence="3 13"/>
<dbReference type="GO" id="GO:0009029">
    <property type="term" value="F:lipid-A 4'-kinase activity"/>
    <property type="evidence" value="ECO:0007669"/>
    <property type="project" value="UniProtKB-UniRule"/>
</dbReference>
<accession>A0A5D0REV2</accession>
<dbReference type="InterPro" id="IPR027417">
    <property type="entry name" value="P-loop_NTPase"/>
</dbReference>
<dbReference type="OrthoDB" id="9766423at2"/>
<keyword evidence="6 13" id="KW-0441">Lipid A biosynthesis</keyword>
<dbReference type="GO" id="GO:0005886">
    <property type="term" value="C:plasma membrane"/>
    <property type="evidence" value="ECO:0007669"/>
    <property type="project" value="TreeGrafter"/>
</dbReference>
<dbReference type="RefSeq" id="WP_148403031.1">
    <property type="nucleotide sequence ID" value="NZ_VSKK01000001.1"/>
</dbReference>
<dbReference type="AlphaFoldDB" id="A0A5D0REV2"/>
<gene>
    <name evidence="13 14" type="primary">lpxK</name>
    <name evidence="14" type="ORF">ES674_05845</name>
</gene>
<dbReference type="PANTHER" id="PTHR42724">
    <property type="entry name" value="TETRAACYLDISACCHARIDE 4'-KINASE"/>
    <property type="match status" value="1"/>
</dbReference>
<comment type="caution">
    <text evidence="13">Lacks conserved residue(s) required for the propagation of feature annotation.</text>
</comment>
<dbReference type="SUPFAM" id="SSF52540">
    <property type="entry name" value="P-loop containing nucleoside triphosphate hydrolases"/>
    <property type="match status" value="1"/>
</dbReference>
<evidence type="ECO:0000256" key="7">
    <source>
        <dbReference type="ARBA" id="ARBA00022679"/>
    </source>
</evidence>
<evidence type="ECO:0000256" key="1">
    <source>
        <dbReference type="ARBA" id="ARBA00002274"/>
    </source>
</evidence>
<dbReference type="Proteomes" id="UP000323720">
    <property type="component" value="Unassembled WGS sequence"/>
</dbReference>
<reference evidence="14 15" key="1">
    <citation type="submission" date="2019-08" db="EMBL/GenBank/DDBJ databases">
        <title>Genomes of Antarctic Bizionia species.</title>
        <authorList>
            <person name="Bowman J.P."/>
        </authorList>
    </citation>
    <scope>NUCLEOTIDE SEQUENCE [LARGE SCALE GENOMIC DNA]</scope>
    <source>
        <strain evidence="14 15">ADA-4</strain>
    </source>
</reference>
<evidence type="ECO:0000256" key="6">
    <source>
        <dbReference type="ARBA" id="ARBA00022556"/>
    </source>
</evidence>
<comment type="similarity">
    <text evidence="13">Belongs to the LpxK family.</text>
</comment>
<protein>
    <recommendedName>
        <fullName evidence="4 13">Tetraacyldisaccharide 4'-kinase</fullName>
        <ecNumber evidence="3 13">2.7.1.130</ecNumber>
    </recommendedName>
    <alternativeName>
        <fullName evidence="12 13">Lipid A 4'-kinase</fullName>
    </alternativeName>
</protein>